<evidence type="ECO:0000256" key="4">
    <source>
        <dbReference type="ARBA" id="ARBA00005975"/>
    </source>
</evidence>
<evidence type="ECO:0000256" key="7">
    <source>
        <dbReference type="ARBA" id="ARBA00023136"/>
    </source>
</evidence>
<dbReference type="PANTHER" id="PTHR23292">
    <property type="entry name" value="LIPOPOLYSACCHARIDE-INDUCED TUMOR NECROSIS FACTOR-ALPHA FACTOR"/>
    <property type="match status" value="1"/>
</dbReference>
<dbReference type="OrthoDB" id="4713066at2759"/>
<dbReference type="GO" id="GO:0005634">
    <property type="term" value="C:nucleus"/>
    <property type="evidence" value="ECO:0007669"/>
    <property type="project" value="TreeGrafter"/>
</dbReference>
<dbReference type="RefSeq" id="XP_010776018.1">
    <property type="nucleotide sequence ID" value="XM_010777716.1"/>
</dbReference>
<dbReference type="Proteomes" id="UP000504611">
    <property type="component" value="Unplaced"/>
</dbReference>
<protein>
    <submittedName>
        <fullName evidence="11">Lipopolysaccharide-induced tumor necrosis factor-alpha factor homolog</fullName>
    </submittedName>
</protein>
<dbReference type="InterPro" id="IPR037519">
    <property type="entry name" value="LITAF_fam"/>
</dbReference>
<dbReference type="PROSITE" id="PS51837">
    <property type="entry name" value="LITAF"/>
    <property type="match status" value="1"/>
</dbReference>
<evidence type="ECO:0000256" key="5">
    <source>
        <dbReference type="ARBA" id="ARBA00022723"/>
    </source>
</evidence>
<keyword evidence="10" id="KW-1185">Reference proteome</keyword>
<keyword evidence="5" id="KW-0479">Metal-binding</keyword>
<evidence type="ECO:0000256" key="8">
    <source>
        <dbReference type="SAM" id="Phobius"/>
    </source>
</evidence>
<dbReference type="GO" id="GO:0098560">
    <property type="term" value="C:cytoplasmic side of late endosome membrane"/>
    <property type="evidence" value="ECO:0007669"/>
    <property type="project" value="TreeGrafter"/>
</dbReference>
<dbReference type="AlphaFoldDB" id="A0A6I9NLU9"/>
<dbReference type="GeneID" id="104951075"/>
<feature type="domain" description="LITAF" evidence="9">
    <location>
        <begin position="97"/>
        <end position="181"/>
    </location>
</feature>
<evidence type="ECO:0000256" key="3">
    <source>
        <dbReference type="ARBA" id="ARBA00004630"/>
    </source>
</evidence>
<evidence type="ECO:0000256" key="2">
    <source>
        <dbReference type="ARBA" id="ARBA00004414"/>
    </source>
</evidence>
<name>A0A6I9NLU9_9TELE</name>
<evidence type="ECO:0000313" key="11">
    <source>
        <dbReference type="RefSeq" id="XP_010776018.1"/>
    </source>
</evidence>
<evidence type="ECO:0000256" key="1">
    <source>
        <dbReference type="ARBA" id="ARBA00004125"/>
    </source>
</evidence>
<keyword evidence="7 8" id="KW-0472">Membrane</keyword>
<feature type="transmembrane region" description="Helical" evidence="8">
    <location>
        <begin position="136"/>
        <end position="159"/>
    </location>
</feature>
<dbReference type="Pfam" id="PF10601">
    <property type="entry name" value="zf-LITAF-like"/>
    <property type="match status" value="1"/>
</dbReference>
<gene>
    <name evidence="11" type="primary">LOC104951075</name>
</gene>
<dbReference type="SMART" id="SM00714">
    <property type="entry name" value="LITAF"/>
    <property type="match status" value="1"/>
</dbReference>
<dbReference type="InterPro" id="IPR006629">
    <property type="entry name" value="LITAF"/>
</dbReference>
<evidence type="ECO:0000313" key="10">
    <source>
        <dbReference type="Proteomes" id="UP000504611"/>
    </source>
</evidence>
<sequence length="181" mass="19760">MEPPSYEESRLHPPALSTAAFNVTPPPSYNASLYYPPTPPPTYGEAVTIQPDPFPVLTLPNPRRTRNTGVITHPVTQIGVTRSVGGRRSQPVVVTTQPLPVPISVTHLGDVPGVVRCPHCHHVVTTKVSYLPGRTAWCMCFLFTMMGLICGCCLIPLTIKSLQDAHHSCPQCGNELHTYTR</sequence>
<keyword evidence="6" id="KW-0862">Zinc</keyword>
<dbReference type="GO" id="GO:0008270">
    <property type="term" value="F:zinc ion binding"/>
    <property type="evidence" value="ECO:0007669"/>
    <property type="project" value="TreeGrafter"/>
</dbReference>
<keyword evidence="8" id="KW-1133">Transmembrane helix</keyword>
<dbReference type="PANTHER" id="PTHR23292:SF46">
    <property type="entry name" value="LIPOPOLYSACCHARIDE-INDUCED TUMOR NECROSIS FACTOR-ALPHA FACTOR HOMOLOG"/>
    <property type="match status" value="1"/>
</dbReference>
<evidence type="ECO:0000256" key="6">
    <source>
        <dbReference type="ARBA" id="ARBA00022833"/>
    </source>
</evidence>
<evidence type="ECO:0000259" key="9">
    <source>
        <dbReference type="PROSITE" id="PS51837"/>
    </source>
</evidence>
<comment type="similarity">
    <text evidence="4">Belongs to the CDIP1/LITAF family.</text>
</comment>
<accession>A0A6I9NLU9</accession>
<comment type="subcellular location">
    <subcellularLocation>
        <location evidence="1">Endosome membrane</location>
        <topology evidence="1">Peripheral membrane protein</topology>
        <orientation evidence="1">Cytoplasmic side</orientation>
    </subcellularLocation>
    <subcellularLocation>
        <location evidence="2">Late endosome membrane</location>
    </subcellularLocation>
    <subcellularLocation>
        <location evidence="3">Lysosome membrane</location>
        <topology evidence="3">Peripheral membrane protein</topology>
        <orientation evidence="3">Cytoplasmic side</orientation>
    </subcellularLocation>
</comment>
<reference evidence="11" key="1">
    <citation type="submission" date="2025-08" db="UniProtKB">
        <authorList>
            <consortium name="RefSeq"/>
        </authorList>
    </citation>
    <scope>IDENTIFICATION</scope>
    <source>
        <tissue evidence="11">Muscle</tissue>
    </source>
</reference>
<dbReference type="KEGG" id="ncc:104951075"/>
<dbReference type="GO" id="GO:0098574">
    <property type="term" value="C:cytoplasmic side of lysosomal membrane"/>
    <property type="evidence" value="ECO:0007669"/>
    <property type="project" value="TreeGrafter"/>
</dbReference>
<proteinExistence type="inferred from homology"/>
<keyword evidence="8" id="KW-0812">Transmembrane</keyword>
<organism evidence="10 11">
    <name type="scientific">Notothenia coriiceps</name>
    <name type="common">black rockcod</name>
    <dbReference type="NCBI Taxonomy" id="8208"/>
    <lineage>
        <taxon>Eukaryota</taxon>
        <taxon>Metazoa</taxon>
        <taxon>Chordata</taxon>
        <taxon>Craniata</taxon>
        <taxon>Vertebrata</taxon>
        <taxon>Euteleostomi</taxon>
        <taxon>Actinopterygii</taxon>
        <taxon>Neopterygii</taxon>
        <taxon>Teleostei</taxon>
        <taxon>Neoteleostei</taxon>
        <taxon>Acanthomorphata</taxon>
        <taxon>Eupercaria</taxon>
        <taxon>Perciformes</taxon>
        <taxon>Notothenioidei</taxon>
        <taxon>Nototheniidae</taxon>
        <taxon>Notothenia</taxon>
    </lineage>
</organism>